<gene>
    <name evidence="1" type="ORF">A4U43_C10F13940</name>
</gene>
<dbReference type="EMBL" id="CM007390">
    <property type="protein sequence ID" value="ONK56865.1"/>
    <property type="molecule type" value="Genomic_DNA"/>
</dbReference>
<dbReference type="AlphaFoldDB" id="A0A5P1E5Y4"/>
<evidence type="ECO:0000313" key="2">
    <source>
        <dbReference type="Proteomes" id="UP000243459"/>
    </source>
</evidence>
<accession>A0A5P1E5Y4</accession>
<reference evidence="2" key="1">
    <citation type="journal article" date="2017" name="Nat. Commun.">
        <title>The asparagus genome sheds light on the origin and evolution of a young Y chromosome.</title>
        <authorList>
            <person name="Harkess A."/>
            <person name="Zhou J."/>
            <person name="Xu C."/>
            <person name="Bowers J.E."/>
            <person name="Van der Hulst R."/>
            <person name="Ayyampalayam S."/>
            <person name="Mercati F."/>
            <person name="Riccardi P."/>
            <person name="McKain M.R."/>
            <person name="Kakrana A."/>
            <person name="Tang H."/>
            <person name="Ray J."/>
            <person name="Groenendijk J."/>
            <person name="Arikit S."/>
            <person name="Mathioni S.M."/>
            <person name="Nakano M."/>
            <person name="Shan H."/>
            <person name="Telgmann-Rauber A."/>
            <person name="Kanno A."/>
            <person name="Yue Z."/>
            <person name="Chen H."/>
            <person name="Li W."/>
            <person name="Chen Y."/>
            <person name="Xu X."/>
            <person name="Zhang Y."/>
            <person name="Luo S."/>
            <person name="Chen H."/>
            <person name="Gao J."/>
            <person name="Mao Z."/>
            <person name="Pires J.C."/>
            <person name="Luo M."/>
            <person name="Kudrna D."/>
            <person name="Wing R.A."/>
            <person name="Meyers B.C."/>
            <person name="Yi K."/>
            <person name="Kong H."/>
            <person name="Lavrijsen P."/>
            <person name="Sunseri F."/>
            <person name="Falavigna A."/>
            <person name="Ye Y."/>
            <person name="Leebens-Mack J.H."/>
            <person name="Chen G."/>
        </authorList>
    </citation>
    <scope>NUCLEOTIDE SEQUENCE [LARGE SCALE GENOMIC DNA]</scope>
    <source>
        <strain evidence="2">cv. DH0086</strain>
    </source>
</reference>
<organism evidence="1 2">
    <name type="scientific">Asparagus officinalis</name>
    <name type="common">Garden asparagus</name>
    <dbReference type="NCBI Taxonomy" id="4686"/>
    <lineage>
        <taxon>Eukaryota</taxon>
        <taxon>Viridiplantae</taxon>
        <taxon>Streptophyta</taxon>
        <taxon>Embryophyta</taxon>
        <taxon>Tracheophyta</taxon>
        <taxon>Spermatophyta</taxon>
        <taxon>Magnoliopsida</taxon>
        <taxon>Liliopsida</taxon>
        <taxon>Asparagales</taxon>
        <taxon>Asparagaceae</taxon>
        <taxon>Asparagoideae</taxon>
        <taxon>Asparagus</taxon>
    </lineage>
</organism>
<dbReference type="Gramene" id="ONK56865">
    <property type="protein sequence ID" value="ONK56865"/>
    <property type="gene ID" value="A4U43_C10F13940"/>
</dbReference>
<proteinExistence type="predicted"/>
<evidence type="ECO:0000313" key="1">
    <source>
        <dbReference type="EMBL" id="ONK56865.1"/>
    </source>
</evidence>
<sequence length="129" mass="14214">MCALYMQAKEPIPLNQEDIDDEEKVDYEADNNTYLTEPNDVGFEGDICSSFYRPNDELGLEAVGRVAPKSILASGEFKTSVDFDGVASALEFETTIDAVASPTPTSVSTVQHRLIFSSHLMKMIMLQSL</sequence>
<keyword evidence="2" id="KW-1185">Reference proteome</keyword>
<dbReference type="Proteomes" id="UP000243459">
    <property type="component" value="Chromosome 10"/>
</dbReference>
<name>A0A5P1E5Y4_ASPOF</name>
<protein>
    <submittedName>
        <fullName evidence="1">Uncharacterized protein</fullName>
    </submittedName>
</protein>